<reference evidence="4 5" key="1">
    <citation type="submission" date="2011-07" db="EMBL/GenBank/DDBJ databases">
        <authorList>
            <person name="Coyne R."/>
            <person name="Brami D."/>
            <person name="Johnson J."/>
            <person name="Hostetler J."/>
            <person name="Hannick L."/>
            <person name="Clark T."/>
            <person name="Cassidy-Hanley D."/>
            <person name="Inman J."/>
        </authorList>
    </citation>
    <scope>NUCLEOTIDE SEQUENCE [LARGE SCALE GENOMIC DNA]</scope>
    <source>
        <strain evidence="4 5">G5</strain>
    </source>
</reference>
<dbReference type="AlphaFoldDB" id="G0R323"/>
<dbReference type="EMBL" id="GL984289">
    <property type="protein sequence ID" value="EGR28129.1"/>
    <property type="molecule type" value="Genomic_DNA"/>
</dbReference>
<accession>G0R323</accession>
<dbReference type="Pfam" id="PF00227">
    <property type="entry name" value="Proteasome"/>
    <property type="match status" value="1"/>
</dbReference>
<dbReference type="GO" id="GO:0019773">
    <property type="term" value="C:proteasome core complex, alpha-subunit complex"/>
    <property type="evidence" value="ECO:0007669"/>
    <property type="project" value="UniProtKB-UniRule"/>
</dbReference>
<evidence type="ECO:0000256" key="1">
    <source>
        <dbReference type="ARBA" id="ARBA00022942"/>
    </source>
</evidence>
<dbReference type="eggNOG" id="KOG0178">
    <property type="taxonomic scope" value="Eukaryota"/>
</dbReference>
<dbReference type="GO" id="GO:0016787">
    <property type="term" value="F:hydrolase activity"/>
    <property type="evidence" value="ECO:0007669"/>
    <property type="project" value="UniProtKB-KW"/>
</dbReference>
<dbReference type="OrthoDB" id="298325at2759"/>
<dbReference type="InterPro" id="IPR000426">
    <property type="entry name" value="Proteasome_asu_N"/>
</dbReference>
<keyword evidence="1 2" id="KW-0647">Proteasome</keyword>
<protein>
    <submittedName>
        <fullName evidence="4">Proteasome subunit, putative</fullName>
        <ecNumber evidence="4">3.4.25.1</ecNumber>
    </submittedName>
</protein>
<dbReference type="STRING" id="857967.G0R323"/>
<dbReference type="EC" id="3.4.25.1" evidence="4"/>
<dbReference type="InterPro" id="IPR023332">
    <property type="entry name" value="Proteasome_alpha-type"/>
</dbReference>
<dbReference type="InterPro" id="IPR050115">
    <property type="entry name" value="Proteasome_alpha"/>
</dbReference>
<dbReference type="GO" id="GO:0006511">
    <property type="term" value="P:ubiquitin-dependent protein catabolic process"/>
    <property type="evidence" value="ECO:0007669"/>
    <property type="project" value="InterPro"/>
</dbReference>
<dbReference type="InterPro" id="IPR029055">
    <property type="entry name" value="Ntn_hydrolases_N"/>
</dbReference>
<dbReference type="GeneID" id="14904208"/>
<dbReference type="MEROPS" id="T01.973"/>
<dbReference type="InParanoid" id="G0R323"/>
<feature type="domain" description="Proteasome alpha-type subunits" evidence="3">
    <location>
        <begin position="5"/>
        <end position="27"/>
    </location>
</feature>
<dbReference type="NCBIfam" id="NF003075">
    <property type="entry name" value="PRK03996.1"/>
    <property type="match status" value="1"/>
</dbReference>
<dbReference type="RefSeq" id="XP_004027474.1">
    <property type="nucleotide sequence ID" value="XM_004027425.1"/>
</dbReference>
<comment type="similarity">
    <text evidence="2">Belongs to the peptidase T1A family.</text>
</comment>
<sequence length="252" mass="27904">MSRRYDQKTTTFNKEGKLLQVQYAIEAINKTGSAIGILTKEGIALATEKLDVSFLLEASKTSEKIFAVDNHLYAVVNGLTADANYLIDTARVEAQRYKYAYGGENMPIEQLIVRVCDIKQSYTQIGGLRPFGAAFLFAGYDRHFGYQLYSTDPSGNYAGWKATAIGQNNSAANVFLKSEYKETLSLKEGTNLALKALVKTMDTASPSAKKIEVVVISMNERSKQVKGKSYSEGEIEQLLKDNGFNVEKMQVE</sequence>
<dbReference type="OMA" id="YVLNDNM"/>
<dbReference type="SUPFAM" id="SSF56235">
    <property type="entry name" value="N-terminal nucleophile aminohydrolases (Ntn hydrolases)"/>
    <property type="match status" value="1"/>
</dbReference>
<evidence type="ECO:0000256" key="2">
    <source>
        <dbReference type="PROSITE-ProRule" id="PRU00808"/>
    </source>
</evidence>
<dbReference type="PANTHER" id="PTHR11599">
    <property type="entry name" value="PROTEASOME SUBUNIT ALPHA/BETA"/>
    <property type="match status" value="1"/>
</dbReference>
<organism evidence="4 5">
    <name type="scientific">Ichthyophthirius multifiliis</name>
    <name type="common">White spot disease agent</name>
    <name type="synonym">Ich</name>
    <dbReference type="NCBI Taxonomy" id="5932"/>
    <lineage>
        <taxon>Eukaryota</taxon>
        <taxon>Sar</taxon>
        <taxon>Alveolata</taxon>
        <taxon>Ciliophora</taxon>
        <taxon>Intramacronucleata</taxon>
        <taxon>Oligohymenophorea</taxon>
        <taxon>Hymenostomatida</taxon>
        <taxon>Ophryoglenina</taxon>
        <taxon>Ichthyophthirius</taxon>
    </lineage>
</organism>
<dbReference type="InterPro" id="IPR001353">
    <property type="entry name" value="Proteasome_sua/b"/>
</dbReference>
<dbReference type="Proteomes" id="UP000008983">
    <property type="component" value="Unassembled WGS sequence"/>
</dbReference>
<gene>
    <name evidence="4" type="ORF">IMG5_182660</name>
</gene>
<dbReference type="Gene3D" id="3.60.20.10">
    <property type="entry name" value="Glutamine Phosphoribosylpyrophosphate, subunit 1, domain 1"/>
    <property type="match status" value="1"/>
</dbReference>
<dbReference type="PROSITE" id="PS51475">
    <property type="entry name" value="PROTEASOME_ALPHA_2"/>
    <property type="match status" value="1"/>
</dbReference>
<keyword evidence="4" id="KW-0378">Hydrolase</keyword>
<dbReference type="SMART" id="SM00948">
    <property type="entry name" value="Proteasome_A_N"/>
    <property type="match status" value="1"/>
</dbReference>
<dbReference type="Pfam" id="PF10584">
    <property type="entry name" value="Proteasome_A_N"/>
    <property type="match status" value="1"/>
</dbReference>
<name>G0R323_ICHMU</name>
<evidence type="ECO:0000259" key="3">
    <source>
        <dbReference type="SMART" id="SM00948"/>
    </source>
</evidence>
<evidence type="ECO:0000313" key="4">
    <source>
        <dbReference type="EMBL" id="EGR28129.1"/>
    </source>
</evidence>
<keyword evidence="5" id="KW-1185">Reference proteome</keyword>
<proteinExistence type="inferred from homology"/>
<dbReference type="FunCoup" id="G0R323">
    <property type="interactions" value="403"/>
</dbReference>
<evidence type="ECO:0000313" key="5">
    <source>
        <dbReference type="Proteomes" id="UP000008983"/>
    </source>
</evidence>